<organism evidence="2 3">
    <name type="scientific">Chryseobacterium pennae</name>
    <dbReference type="NCBI Taxonomy" id="2258962"/>
    <lineage>
        <taxon>Bacteria</taxon>
        <taxon>Pseudomonadati</taxon>
        <taxon>Bacteroidota</taxon>
        <taxon>Flavobacteriia</taxon>
        <taxon>Flavobacteriales</taxon>
        <taxon>Weeksellaceae</taxon>
        <taxon>Chryseobacterium group</taxon>
        <taxon>Chryseobacterium</taxon>
    </lineage>
</organism>
<dbReference type="EMBL" id="QNVT01000037">
    <property type="protein sequence ID" value="REC59475.1"/>
    <property type="molecule type" value="Genomic_DNA"/>
</dbReference>
<protein>
    <recommendedName>
        <fullName evidence="1">Integrase catalytic domain-containing protein</fullName>
    </recommendedName>
</protein>
<accession>A0A3D9C0U5</accession>
<dbReference type="PANTHER" id="PTHR46889">
    <property type="entry name" value="TRANSPOSASE INSF FOR INSERTION SEQUENCE IS3B-RELATED"/>
    <property type="match status" value="1"/>
</dbReference>
<gene>
    <name evidence="2" type="ORF">DRF65_25680</name>
</gene>
<keyword evidence="3" id="KW-1185">Reference proteome</keyword>
<feature type="domain" description="Integrase catalytic" evidence="1">
    <location>
        <begin position="14"/>
        <end position="64"/>
    </location>
</feature>
<evidence type="ECO:0000313" key="3">
    <source>
        <dbReference type="Proteomes" id="UP000256686"/>
    </source>
</evidence>
<dbReference type="SUPFAM" id="SSF53098">
    <property type="entry name" value="Ribonuclease H-like"/>
    <property type="match status" value="1"/>
</dbReference>
<dbReference type="PANTHER" id="PTHR46889:SF4">
    <property type="entry name" value="TRANSPOSASE INSO FOR INSERTION SEQUENCE ELEMENT IS911B-RELATED"/>
    <property type="match status" value="1"/>
</dbReference>
<dbReference type="GO" id="GO:0015074">
    <property type="term" value="P:DNA integration"/>
    <property type="evidence" value="ECO:0007669"/>
    <property type="project" value="InterPro"/>
</dbReference>
<evidence type="ECO:0000259" key="1">
    <source>
        <dbReference type="Pfam" id="PF13333"/>
    </source>
</evidence>
<sequence>MSRKGNCWDNGVAESFFKLRKPSMYTNKDFTDKQYAALTVFEYIETWCNPENLHSALGYMSPENLEKINETKDCSLTMFALLL</sequence>
<dbReference type="InterPro" id="IPR050900">
    <property type="entry name" value="Transposase_IS3/IS150/IS904"/>
</dbReference>
<evidence type="ECO:0000313" key="2">
    <source>
        <dbReference type="EMBL" id="REC59475.1"/>
    </source>
</evidence>
<dbReference type="Pfam" id="PF13333">
    <property type="entry name" value="rve_2"/>
    <property type="match status" value="1"/>
</dbReference>
<proteinExistence type="predicted"/>
<reference evidence="3" key="1">
    <citation type="submission" date="2018-06" db="EMBL/GenBank/DDBJ databases">
        <authorList>
            <person name="Lum Nde A."/>
            <person name="Hugo C."/>
        </authorList>
    </citation>
    <scope>NUCLEOTIDE SEQUENCE [LARGE SCALE GENOMIC DNA]</scope>
    <source>
        <strain evidence="3">1_F178</strain>
    </source>
</reference>
<name>A0A3D9C0U5_9FLAO</name>
<dbReference type="AlphaFoldDB" id="A0A3D9C0U5"/>
<dbReference type="InterPro" id="IPR001584">
    <property type="entry name" value="Integrase_cat-core"/>
</dbReference>
<dbReference type="InterPro" id="IPR012337">
    <property type="entry name" value="RNaseH-like_sf"/>
</dbReference>
<comment type="caution">
    <text evidence="2">The sequence shown here is derived from an EMBL/GenBank/DDBJ whole genome shotgun (WGS) entry which is preliminary data.</text>
</comment>
<dbReference type="Proteomes" id="UP000256686">
    <property type="component" value="Unassembled WGS sequence"/>
</dbReference>